<dbReference type="AlphaFoldDB" id="A0A6U2D5J7"/>
<dbReference type="Gene3D" id="3.40.50.300">
    <property type="entry name" value="P-loop containing nucleotide triphosphate hydrolases"/>
    <property type="match status" value="1"/>
</dbReference>
<dbReference type="Pfam" id="PF00625">
    <property type="entry name" value="Guanylate_kin"/>
    <property type="match status" value="1"/>
</dbReference>
<proteinExistence type="inferred from homology"/>
<sequence length="327" mass="36540">MSWFGGNTDDDLNDPDIAKETIASLIQDRGQLEDRAKELEAMIAEKKKEVEEVEKAGDVAQEKANRATLLAKQIMDAVHVKEREIQALARRLSVMVGVYGLQPEVEKLAGKLTRARESVFPAPLVISGPTGVGKATLITRLFEEYEDLFGFPTSYTSRPIAEGEVQGRDFIFASRVDMESAMREGRFLEISEVDGDLYGTTVESVVRLMDEGKICVLRIDLEGVEQLKSSPISPVCIWVSPPSVGELRKRLMQRGIAEGDELEERIDMAEGEMQKAEGPAQSLFDHFVVNGELEKAYASLKNILLRYPSLEKEIRRRQNQAPQTPQQ</sequence>
<feature type="coiled-coil region" evidence="4">
    <location>
        <begin position="22"/>
        <end position="63"/>
    </location>
</feature>
<name>A0A6U2D5J7_HEMAN</name>
<dbReference type="InterPro" id="IPR008145">
    <property type="entry name" value="GK/Ca_channel_bsu"/>
</dbReference>
<evidence type="ECO:0000256" key="3">
    <source>
        <dbReference type="ARBA" id="ARBA00022777"/>
    </source>
</evidence>
<evidence type="ECO:0000313" key="6">
    <source>
        <dbReference type="EMBL" id="CAD8747904.1"/>
    </source>
</evidence>
<dbReference type="PROSITE" id="PS50052">
    <property type="entry name" value="GUANYLATE_KINASE_2"/>
    <property type="match status" value="1"/>
</dbReference>
<dbReference type="SUPFAM" id="SSF52540">
    <property type="entry name" value="P-loop containing nucleoside triphosphate hydrolases"/>
    <property type="match status" value="1"/>
</dbReference>
<evidence type="ECO:0000256" key="4">
    <source>
        <dbReference type="SAM" id="Coils"/>
    </source>
</evidence>
<dbReference type="InterPro" id="IPR027417">
    <property type="entry name" value="P-loop_NTPase"/>
</dbReference>
<keyword evidence="2" id="KW-0808">Transferase</keyword>
<feature type="domain" description="Guanylate kinase-like" evidence="5">
    <location>
        <begin position="121"/>
        <end position="305"/>
    </location>
</feature>
<evidence type="ECO:0000313" key="7">
    <source>
        <dbReference type="EMBL" id="CAD8958951.1"/>
    </source>
</evidence>
<dbReference type="GO" id="GO:0005829">
    <property type="term" value="C:cytosol"/>
    <property type="evidence" value="ECO:0007669"/>
    <property type="project" value="TreeGrafter"/>
</dbReference>
<comment type="similarity">
    <text evidence="1">Belongs to the guanylate kinase family.</text>
</comment>
<keyword evidence="3" id="KW-0418">Kinase</keyword>
<accession>A0A6U2D5J7</accession>
<dbReference type="CDD" id="cd00071">
    <property type="entry name" value="GMPK"/>
    <property type="match status" value="1"/>
</dbReference>
<keyword evidence="4" id="KW-0175">Coiled coil</keyword>
<dbReference type="PANTHER" id="PTHR23117:SF13">
    <property type="entry name" value="GUANYLATE KINASE"/>
    <property type="match status" value="1"/>
</dbReference>
<dbReference type="GO" id="GO:0004385">
    <property type="term" value="F:GMP kinase activity"/>
    <property type="evidence" value="ECO:0007669"/>
    <property type="project" value="TreeGrafter"/>
</dbReference>
<organism evidence="6">
    <name type="scientific">Hemiselmis andersenii</name>
    <name type="common">Cryptophyte alga</name>
    <dbReference type="NCBI Taxonomy" id="464988"/>
    <lineage>
        <taxon>Eukaryota</taxon>
        <taxon>Cryptophyceae</taxon>
        <taxon>Cryptomonadales</taxon>
        <taxon>Hemiselmidaceae</taxon>
        <taxon>Hemiselmis</taxon>
    </lineage>
</organism>
<dbReference type="InterPro" id="IPR008144">
    <property type="entry name" value="Guanylate_kin-like_dom"/>
</dbReference>
<dbReference type="SMART" id="SM00072">
    <property type="entry name" value="GuKc"/>
    <property type="match status" value="1"/>
</dbReference>
<gene>
    <name evidence="7" type="ORF">HAND00432_LOCUS13490</name>
    <name evidence="6" type="ORF">HAND1043_LOCUS14401</name>
</gene>
<protein>
    <recommendedName>
        <fullName evidence="5">Guanylate kinase-like domain-containing protein</fullName>
    </recommendedName>
</protein>
<evidence type="ECO:0000256" key="2">
    <source>
        <dbReference type="ARBA" id="ARBA00022679"/>
    </source>
</evidence>
<dbReference type="EMBL" id="HBFX01022112">
    <property type="protein sequence ID" value="CAD8958951.1"/>
    <property type="molecule type" value="Transcribed_RNA"/>
</dbReference>
<evidence type="ECO:0000256" key="1">
    <source>
        <dbReference type="ARBA" id="ARBA00005790"/>
    </source>
</evidence>
<dbReference type="PANTHER" id="PTHR23117">
    <property type="entry name" value="GUANYLATE KINASE-RELATED"/>
    <property type="match status" value="1"/>
</dbReference>
<dbReference type="EMBL" id="HBFK01023307">
    <property type="protein sequence ID" value="CAD8747904.1"/>
    <property type="molecule type" value="Transcribed_RNA"/>
</dbReference>
<evidence type="ECO:0000259" key="5">
    <source>
        <dbReference type="PROSITE" id="PS50052"/>
    </source>
</evidence>
<reference evidence="6" key="1">
    <citation type="submission" date="2021-01" db="EMBL/GenBank/DDBJ databases">
        <authorList>
            <person name="Corre E."/>
            <person name="Pelletier E."/>
            <person name="Niang G."/>
            <person name="Scheremetjew M."/>
            <person name="Finn R."/>
            <person name="Kale V."/>
            <person name="Holt S."/>
            <person name="Cochrane G."/>
            <person name="Meng A."/>
            <person name="Brown T."/>
            <person name="Cohen L."/>
        </authorList>
    </citation>
    <scope>NUCLEOTIDE SEQUENCE</scope>
    <source>
        <strain evidence="6">CCMP441</strain>
        <strain evidence="7">CCMP644</strain>
    </source>
</reference>